<proteinExistence type="predicted"/>
<organism evidence="1 2">
    <name type="scientific">Nesterenkonia sedimenti</name>
    <dbReference type="NCBI Taxonomy" id="1463632"/>
    <lineage>
        <taxon>Bacteria</taxon>
        <taxon>Bacillati</taxon>
        <taxon>Actinomycetota</taxon>
        <taxon>Actinomycetes</taxon>
        <taxon>Micrococcales</taxon>
        <taxon>Micrococcaceae</taxon>
        <taxon>Nesterenkonia</taxon>
    </lineage>
</organism>
<accession>A0A7X8TN20</accession>
<dbReference type="Pfam" id="PF11316">
    <property type="entry name" value="Rhamno_transf"/>
    <property type="match status" value="1"/>
</dbReference>
<evidence type="ECO:0000313" key="2">
    <source>
        <dbReference type="Proteomes" id="UP000523139"/>
    </source>
</evidence>
<protein>
    <submittedName>
        <fullName evidence="1">Uncharacterized protein</fullName>
    </submittedName>
</protein>
<evidence type="ECO:0000313" key="1">
    <source>
        <dbReference type="EMBL" id="NLS11053.1"/>
    </source>
</evidence>
<dbReference type="EMBL" id="JABAHY010000021">
    <property type="protein sequence ID" value="NLS11053.1"/>
    <property type="molecule type" value="Genomic_DNA"/>
</dbReference>
<sequence>MTLFLGHTRFSIDAYGSAWFNATRTRPSGVSMFESRQEYLDWLYDHDRLERRAKILLEWSLPQLQLAAEQIAAHGHEVRHVVSYSANLPEAFQTRLREAAEQFPLLHLHQTSGVVDGFLPPEEVVHELLDARDSAGGGEAEVFAAYRLDDDDILSTDYFTLLEPYVGAENVGFRVSLGLGFSGVWRDGRLCAARETYYPMISMGMASICSRDTDRWLHVPERYVDASQDNHDLADRGAPVITDSRKPAFFRILHETQSGVLHRTRQLSRHWYADALSRIQHAPPADPDVVAEKFPVLAQAVTVAHGTEGETIELLDEELDLCEERVPFEIQLNRPFVLEVDFTSEQEAISQDIAVKWQVEAEDGFDLHCTECTQQYTRSDVRYHRKYGYTTWVPTRKQFGVTRHAVVDVHPQTRITGLTVLTRGKNPTRLRQIRITEI</sequence>
<dbReference type="InterPro" id="IPR021466">
    <property type="entry name" value="Put_rhamnosyl_transferase"/>
</dbReference>
<dbReference type="AlphaFoldDB" id="A0A7X8TN20"/>
<reference evidence="1 2" key="1">
    <citation type="submission" date="2020-04" db="EMBL/GenBank/DDBJ databases">
        <title>Nesterenkonia sp. nov., isolated from marine sediment.</title>
        <authorList>
            <person name="Zhang G."/>
        </authorList>
    </citation>
    <scope>NUCLEOTIDE SEQUENCE [LARGE SCALE GENOMIC DNA]</scope>
    <source>
        <strain evidence="1 2">MY13</strain>
    </source>
</reference>
<comment type="caution">
    <text evidence="1">The sequence shown here is derived from an EMBL/GenBank/DDBJ whole genome shotgun (WGS) entry which is preliminary data.</text>
</comment>
<dbReference type="RefSeq" id="WP_168888539.1">
    <property type="nucleotide sequence ID" value="NZ_JABAHY010000021.1"/>
</dbReference>
<gene>
    <name evidence="1" type="ORF">HGQ17_13825</name>
</gene>
<dbReference type="Proteomes" id="UP000523139">
    <property type="component" value="Unassembled WGS sequence"/>
</dbReference>
<keyword evidence="2" id="KW-1185">Reference proteome</keyword>
<name>A0A7X8TN20_9MICC</name>